<dbReference type="Gene3D" id="2.30.320.10">
    <property type="entry name" value="YwqG-like"/>
    <property type="match status" value="1"/>
</dbReference>
<name>A0ABS4BMA7_9HYPH</name>
<evidence type="ECO:0000313" key="3">
    <source>
        <dbReference type="Proteomes" id="UP000678276"/>
    </source>
</evidence>
<evidence type="ECO:0000313" key="2">
    <source>
        <dbReference type="EMBL" id="MBP0617858.1"/>
    </source>
</evidence>
<dbReference type="InterPro" id="IPR015315">
    <property type="entry name" value="DUF1963"/>
</dbReference>
<dbReference type="SUPFAM" id="SSF103032">
    <property type="entry name" value="Hypothetical protein YwqG"/>
    <property type="match status" value="1"/>
</dbReference>
<dbReference type="RefSeq" id="WP_209597042.1">
    <property type="nucleotide sequence ID" value="NZ_JAGJCF010000021.1"/>
</dbReference>
<organism evidence="2 3">
    <name type="scientific">Jiella mangrovi</name>
    <dbReference type="NCBI Taxonomy" id="2821407"/>
    <lineage>
        <taxon>Bacteria</taxon>
        <taxon>Pseudomonadati</taxon>
        <taxon>Pseudomonadota</taxon>
        <taxon>Alphaproteobacteria</taxon>
        <taxon>Hyphomicrobiales</taxon>
        <taxon>Aurantimonadaceae</taxon>
        <taxon>Jiella</taxon>
    </lineage>
</organism>
<reference evidence="2 3" key="1">
    <citation type="submission" date="2021-04" db="EMBL/GenBank/DDBJ databases">
        <title>Whole genome sequence of Jiella sp. KSK16Y-1.</title>
        <authorList>
            <person name="Tuo L."/>
        </authorList>
    </citation>
    <scope>NUCLEOTIDE SEQUENCE [LARGE SCALE GENOMIC DNA]</scope>
    <source>
        <strain evidence="2 3">KSK16Y-1</strain>
    </source>
</reference>
<sequence length="346" mass="38228">MFESLNDAAAALEALFDRPQLDIVVEALVPAIVFAPLPDSVRKTGGSRLGGTPDMAPGSVWPSPTPPEDPAEIADRGRGETLRQHLAADLPFAFIAQLDLKDAAALGDIAADLPDAGRLLFFADLPVLPWEAGSRPVRVVYDQSAESDLAPLPMHAELSEAAAAERAEMAKIQERFGRARPPETAGTHFAAVGREIKLRKVFKLPDPASLEIAAIPDLQVRSQSPATDDFRDDYEEAIELFQEGFDSRRSGKRQQLLGSPQPEQDDPRYDAVVVSTFGKQDLSSQEWQANKAMIKERAVEWRLLFQLDLADWMQADLIEGTIFFLIRQDDLTRHDFDRVVGVYQQT</sequence>
<comment type="caution">
    <text evidence="2">The sequence shown here is derived from an EMBL/GenBank/DDBJ whole genome shotgun (WGS) entry which is preliminary data.</text>
</comment>
<gene>
    <name evidence="2" type="ORF">J6595_19950</name>
</gene>
<dbReference type="Pfam" id="PF09234">
    <property type="entry name" value="DUF1963"/>
    <property type="match status" value="1"/>
</dbReference>
<dbReference type="PANTHER" id="PTHR36436:SF6">
    <property type="entry name" value="SLL5081 PROTEIN"/>
    <property type="match status" value="1"/>
</dbReference>
<keyword evidence="3" id="KW-1185">Reference proteome</keyword>
<feature type="region of interest" description="Disordered" evidence="1">
    <location>
        <begin position="44"/>
        <end position="70"/>
    </location>
</feature>
<feature type="region of interest" description="Disordered" evidence="1">
    <location>
        <begin position="247"/>
        <end position="267"/>
    </location>
</feature>
<dbReference type="PANTHER" id="PTHR36436">
    <property type="entry name" value="SLL5081 PROTEIN"/>
    <property type="match status" value="1"/>
</dbReference>
<dbReference type="Proteomes" id="UP000678276">
    <property type="component" value="Unassembled WGS sequence"/>
</dbReference>
<dbReference type="InterPro" id="IPR035948">
    <property type="entry name" value="YwqG-like_sf"/>
</dbReference>
<protein>
    <submittedName>
        <fullName evidence="2">DUF1963 domain-containing protein</fullName>
    </submittedName>
</protein>
<evidence type="ECO:0000256" key="1">
    <source>
        <dbReference type="SAM" id="MobiDB-lite"/>
    </source>
</evidence>
<accession>A0ABS4BMA7</accession>
<proteinExistence type="predicted"/>
<dbReference type="EMBL" id="JAGJCF010000021">
    <property type="protein sequence ID" value="MBP0617858.1"/>
    <property type="molecule type" value="Genomic_DNA"/>
</dbReference>